<dbReference type="GO" id="GO:0008218">
    <property type="term" value="P:bioluminescence"/>
    <property type="evidence" value="ECO:0007669"/>
    <property type="project" value="UniProtKB-KW"/>
</dbReference>
<evidence type="ECO:0000256" key="3">
    <source>
        <dbReference type="ARBA" id="ARBA00023223"/>
    </source>
</evidence>
<dbReference type="Pfam" id="PF13489">
    <property type="entry name" value="Methyltransf_23"/>
    <property type="match status" value="1"/>
</dbReference>
<dbReference type="SUPFAM" id="SSF53474">
    <property type="entry name" value="alpha/beta-Hydrolases"/>
    <property type="match status" value="1"/>
</dbReference>
<dbReference type="EMBL" id="CP116968">
    <property type="protein sequence ID" value="WNM63219.1"/>
    <property type="molecule type" value="Genomic_DNA"/>
</dbReference>
<keyword evidence="2" id="KW-0808">Transferase</keyword>
<accession>A0AA96GIU2</accession>
<dbReference type="GO" id="GO:0016746">
    <property type="term" value="F:acyltransferase activity"/>
    <property type="evidence" value="ECO:0007669"/>
    <property type="project" value="UniProtKB-KW"/>
</dbReference>
<evidence type="ECO:0000256" key="2">
    <source>
        <dbReference type="ARBA" id="ARBA00022679"/>
    </source>
</evidence>
<protein>
    <submittedName>
        <fullName evidence="5">Methyltransferase domain-containing protein</fullName>
    </submittedName>
</protein>
<dbReference type="Pfam" id="PF02273">
    <property type="entry name" value="Acyl_transf_2"/>
    <property type="match status" value="1"/>
</dbReference>
<dbReference type="GO" id="GO:0032259">
    <property type="term" value="P:methylation"/>
    <property type="evidence" value="ECO:0007669"/>
    <property type="project" value="UniProtKB-KW"/>
</dbReference>
<organism evidence="5 6">
    <name type="scientific">Candidatus Nitrospira neomarina</name>
    <dbReference type="NCBI Taxonomy" id="3020899"/>
    <lineage>
        <taxon>Bacteria</taxon>
        <taxon>Pseudomonadati</taxon>
        <taxon>Nitrospirota</taxon>
        <taxon>Nitrospiria</taxon>
        <taxon>Nitrospirales</taxon>
        <taxon>Nitrospiraceae</taxon>
        <taxon>Nitrospira</taxon>
    </lineage>
</organism>
<dbReference type="Gene3D" id="3.40.50.1820">
    <property type="entry name" value="alpha/beta hydrolase"/>
    <property type="match status" value="1"/>
</dbReference>
<keyword evidence="3" id="KW-0455">Luminescence</keyword>
<reference evidence="5 6" key="1">
    <citation type="submission" date="2023-01" db="EMBL/GenBank/DDBJ databases">
        <title>Cultivation and genomic characterization of new, ubiquitous marine nitrite-oxidizing bacteria from the Nitrospirales.</title>
        <authorList>
            <person name="Mueller A.J."/>
            <person name="Daebeler A."/>
            <person name="Herbold C.W."/>
            <person name="Kirkegaard R.H."/>
            <person name="Daims H."/>
        </authorList>
    </citation>
    <scope>NUCLEOTIDE SEQUENCE [LARGE SCALE GENOMIC DNA]</scope>
    <source>
        <strain evidence="5 6">DK</strain>
    </source>
</reference>
<dbReference type="GO" id="GO:0008168">
    <property type="term" value="F:methyltransferase activity"/>
    <property type="evidence" value="ECO:0007669"/>
    <property type="project" value="UniProtKB-KW"/>
</dbReference>
<comment type="function">
    <text evidence="1">Acyl transferase is part of the fatty acid reductase system required for aldehyde biosynthesis; it produces fatty acids for the luminescent reaction.</text>
</comment>
<proteinExistence type="predicted"/>
<dbReference type="RefSeq" id="WP_312747654.1">
    <property type="nucleotide sequence ID" value="NZ_CP116968.1"/>
</dbReference>
<dbReference type="Gene3D" id="3.40.50.150">
    <property type="entry name" value="Vaccinia Virus protein VP39"/>
    <property type="match status" value="1"/>
</dbReference>
<dbReference type="InterPro" id="IPR003157">
    <property type="entry name" value="LuxD"/>
</dbReference>
<dbReference type="PANTHER" id="PTHR43591">
    <property type="entry name" value="METHYLTRANSFERASE"/>
    <property type="match status" value="1"/>
</dbReference>
<dbReference type="InterPro" id="IPR029063">
    <property type="entry name" value="SAM-dependent_MTases_sf"/>
</dbReference>
<dbReference type="CDD" id="cd02440">
    <property type="entry name" value="AdoMet_MTases"/>
    <property type="match status" value="1"/>
</dbReference>
<sequence>MNQFAGSKQVTQELVPGDPSGIRHLSPLPFSLHCLGGVWEGYLVGWHGDNLQLRLTGFPPIELSQIIELKYDISGQDHLFKKFHGMIKDIQVEPGQTAWEGTTDILLDCPTENDAIGFFSSGMKVLLPQGESLMVHGHALKNSFNSSWNIHNHELSDSTPGVSFREKEEKEPKDGSLILQKTGISSSRLTIKKDNGQRISAYHDQPTEGNSTEEPVVVIAPGYGETKRDYLTLAYYFASNGFHVVRYDHTNHVGESDGLHYQVSLSSMKNDFQTVTRYARATWPHSAIIGVASSLASRVALKAEAECPSLSLLIMLMSIVNVQRSAATVHQEDLFAAYGDKQCPASANFLGFNVGNQFLGDAIANKFVTIEHTLIDAKSLTSPVILVSAEKDAWVAPEDLQAFRNALDRRLEHWMVVPDALHRLQENPKRARETYRRLIAQCHKQVNQKADPDVIHTPNRLALGRQNRQEKFAQQQQAETDVGAGFWQDYLGHFQSVAQCRDYVKLLDHVFHALGPITPGQRFLDAGCGNGNAGLYFLDKLSSTILNGIPFLEKSIQYVGIDVVPDALKRANNAMLATTTKWQHGITSPTPFVTKAWAHVDLGQPLPFPDNRFDRIVSNLVIGYVQDPGATLRELYRVLAPGGRIVISNLKPNGDFSGIYQSLVSSAALPQQREEARDLLNNYGKIRQAEKEGQFCFYDQTQWESIVATLGCTNAGIFSTFAGQAYLVVLDKPIVCTQAQKPIQNAEPCSTRNQLPGILKQVA</sequence>
<dbReference type="SUPFAM" id="SSF53335">
    <property type="entry name" value="S-adenosyl-L-methionine-dependent methyltransferases"/>
    <property type="match status" value="1"/>
</dbReference>
<keyword evidence="6" id="KW-1185">Reference proteome</keyword>
<evidence type="ECO:0000313" key="6">
    <source>
        <dbReference type="Proteomes" id="UP001302494"/>
    </source>
</evidence>
<evidence type="ECO:0000256" key="1">
    <source>
        <dbReference type="ARBA" id="ARBA00003846"/>
    </source>
</evidence>
<keyword evidence="4" id="KW-0012">Acyltransferase</keyword>
<dbReference type="KEGG" id="nneo:PQG83_05555"/>
<evidence type="ECO:0000313" key="5">
    <source>
        <dbReference type="EMBL" id="WNM63219.1"/>
    </source>
</evidence>
<evidence type="ECO:0000256" key="4">
    <source>
        <dbReference type="ARBA" id="ARBA00023315"/>
    </source>
</evidence>
<gene>
    <name evidence="5" type="ORF">PQG83_05555</name>
</gene>
<keyword evidence="5" id="KW-0489">Methyltransferase</keyword>
<name>A0AA96GIU2_9BACT</name>
<dbReference type="AlphaFoldDB" id="A0AA96GIU2"/>
<dbReference type="PANTHER" id="PTHR43591:SF24">
    <property type="entry name" value="2-METHOXY-6-POLYPRENYL-1,4-BENZOQUINOL METHYLASE, MITOCHONDRIAL"/>
    <property type="match status" value="1"/>
</dbReference>
<dbReference type="InterPro" id="IPR029058">
    <property type="entry name" value="AB_hydrolase_fold"/>
</dbReference>
<dbReference type="GO" id="GO:0006631">
    <property type="term" value="P:fatty acid metabolic process"/>
    <property type="evidence" value="ECO:0007669"/>
    <property type="project" value="InterPro"/>
</dbReference>
<dbReference type="Proteomes" id="UP001302494">
    <property type="component" value="Chromosome"/>
</dbReference>